<evidence type="ECO:0000313" key="1">
    <source>
        <dbReference type="EMBL" id="BBZ33762.1"/>
    </source>
</evidence>
<dbReference type="RefSeq" id="WP_085151109.1">
    <property type="nucleotide sequence ID" value="NZ_AP022612.1"/>
</dbReference>
<accession>A0A7I7XY95</accession>
<dbReference type="NCBIfam" id="NF047719">
    <property type="entry name" value="SCO6745_fam_HTH"/>
    <property type="match status" value="1"/>
</dbReference>
<protein>
    <submittedName>
        <fullName evidence="1">Uncharacterized protein</fullName>
    </submittedName>
</protein>
<proteinExistence type="predicted"/>
<dbReference type="OrthoDB" id="157052at2"/>
<dbReference type="Proteomes" id="UP000466931">
    <property type="component" value="Chromosome"/>
</dbReference>
<dbReference type="EMBL" id="AP022612">
    <property type="protein sequence ID" value="BBZ33762.1"/>
    <property type="molecule type" value="Genomic_DNA"/>
</dbReference>
<name>A0A7I7XY95_9MYCO</name>
<sequence length="295" mass="31345">MNRTPELARRLFDRYEPIHAVTYFAPESRNAMDALGCQGFWSGYFAGRAAPLDPAPAPVVTALFYNFSAERVAKSLAAGRAAATAAEALAARSAGAVAALRTYGLAEHQNLDTAAELTGKAARTAPVDGRALFAANAALPWPESPLEALWHATTLLREHRGDGHIAALVAAGIGGRESNVLHCAAGTVPVDFIMRTRDYNDAEWRACTERLRDRGLLDDDGSLSDAGRELKSEVEEATDRAALTALDALDDDEIEALFGALTPLTRLVVAAGAVPAVTPMGLRRNELDDDSAHLS</sequence>
<reference evidence="1" key="2">
    <citation type="submission" date="2020-02" db="EMBL/GenBank/DDBJ databases">
        <authorList>
            <person name="Matsumoto Y."/>
            <person name="Motooka D."/>
            <person name="Nakamura S."/>
        </authorList>
    </citation>
    <scope>NUCLEOTIDE SEQUENCE</scope>
    <source>
        <strain evidence="1">JCM 13671</strain>
    </source>
</reference>
<reference evidence="1" key="1">
    <citation type="journal article" date="2019" name="Emerg. Microbes Infect.">
        <title>Comprehensive subspecies identification of 175 nontuberculous mycobacteria species based on 7547 genomic profiles.</title>
        <authorList>
            <person name="Matsumoto Y."/>
            <person name="Kinjo T."/>
            <person name="Motooka D."/>
            <person name="Nabeya D."/>
            <person name="Jung N."/>
            <person name="Uechi K."/>
            <person name="Horii T."/>
            <person name="Iida T."/>
            <person name="Fujita J."/>
            <person name="Nakamura S."/>
        </authorList>
    </citation>
    <scope>NUCLEOTIDE SEQUENCE [LARGE SCALE GENOMIC DNA]</scope>
    <source>
        <strain evidence="1">JCM 13671</strain>
    </source>
</reference>
<dbReference type="InterPro" id="IPR054058">
    <property type="entry name" value="HTH_67"/>
</dbReference>
<evidence type="ECO:0000313" key="2">
    <source>
        <dbReference type="Proteomes" id="UP000466931"/>
    </source>
</evidence>
<dbReference type="Pfam" id="PF21863">
    <property type="entry name" value="HTH_67"/>
    <property type="match status" value="1"/>
</dbReference>
<gene>
    <name evidence="1" type="ORF">MCNF_23670</name>
</gene>
<keyword evidence="2" id="KW-1185">Reference proteome</keyword>
<dbReference type="AlphaFoldDB" id="A0A7I7XY95"/>
<organism evidence="1 2">
    <name type="scientific">Mycolicibacterium confluentis</name>
    <dbReference type="NCBI Taxonomy" id="28047"/>
    <lineage>
        <taxon>Bacteria</taxon>
        <taxon>Bacillati</taxon>
        <taxon>Actinomycetota</taxon>
        <taxon>Actinomycetes</taxon>
        <taxon>Mycobacteriales</taxon>
        <taxon>Mycobacteriaceae</taxon>
        <taxon>Mycolicibacterium</taxon>
    </lineage>
</organism>